<dbReference type="Proteomes" id="UP000193411">
    <property type="component" value="Unassembled WGS sequence"/>
</dbReference>
<proteinExistence type="predicted"/>
<feature type="region of interest" description="Disordered" evidence="1">
    <location>
        <begin position="412"/>
        <end position="475"/>
    </location>
</feature>
<accession>A0A1Y2I4Q4</accession>
<dbReference type="EMBL" id="MCFL01000002">
    <property type="protein sequence ID" value="ORZ41001.1"/>
    <property type="molecule type" value="Genomic_DNA"/>
</dbReference>
<comment type="caution">
    <text evidence="2">The sequence shown here is derived from an EMBL/GenBank/DDBJ whole genome shotgun (WGS) entry which is preliminary data.</text>
</comment>
<dbReference type="OrthoDB" id="4964842at2759"/>
<evidence type="ECO:0000313" key="2">
    <source>
        <dbReference type="EMBL" id="ORZ41001.1"/>
    </source>
</evidence>
<evidence type="ECO:0000313" key="3">
    <source>
        <dbReference type="Proteomes" id="UP000193411"/>
    </source>
</evidence>
<feature type="non-terminal residue" evidence="2">
    <location>
        <position position="475"/>
    </location>
</feature>
<keyword evidence="3" id="KW-1185">Reference proteome</keyword>
<feature type="region of interest" description="Disordered" evidence="1">
    <location>
        <begin position="291"/>
        <end position="328"/>
    </location>
</feature>
<gene>
    <name evidence="2" type="ORF">BCR44DRAFT_95425</name>
</gene>
<dbReference type="AlphaFoldDB" id="A0A1Y2I4Q4"/>
<reference evidence="2 3" key="1">
    <citation type="submission" date="2016-07" db="EMBL/GenBank/DDBJ databases">
        <title>Pervasive Adenine N6-methylation of Active Genes in Fungi.</title>
        <authorList>
            <consortium name="DOE Joint Genome Institute"/>
            <person name="Mondo S.J."/>
            <person name="Dannebaum R.O."/>
            <person name="Kuo R.C."/>
            <person name="Labutti K."/>
            <person name="Haridas S."/>
            <person name="Kuo A."/>
            <person name="Salamov A."/>
            <person name="Ahrendt S.R."/>
            <person name="Lipzen A."/>
            <person name="Sullivan W."/>
            <person name="Andreopoulos W.B."/>
            <person name="Clum A."/>
            <person name="Lindquist E."/>
            <person name="Daum C."/>
            <person name="Ramamoorthy G.K."/>
            <person name="Gryganskyi A."/>
            <person name="Culley D."/>
            <person name="Magnuson J.K."/>
            <person name="James T.Y."/>
            <person name="O'Malley M.A."/>
            <person name="Stajich J.E."/>
            <person name="Spatafora J.W."/>
            <person name="Visel A."/>
            <person name="Grigoriev I.V."/>
        </authorList>
    </citation>
    <scope>NUCLEOTIDE SEQUENCE [LARGE SCALE GENOMIC DNA]</scope>
    <source>
        <strain evidence="2 3">PL171</strain>
    </source>
</reference>
<name>A0A1Y2I4Q4_9FUNG</name>
<protein>
    <submittedName>
        <fullName evidence="2">Uncharacterized protein</fullName>
    </submittedName>
</protein>
<organism evidence="2 3">
    <name type="scientific">Catenaria anguillulae PL171</name>
    <dbReference type="NCBI Taxonomy" id="765915"/>
    <lineage>
        <taxon>Eukaryota</taxon>
        <taxon>Fungi</taxon>
        <taxon>Fungi incertae sedis</taxon>
        <taxon>Blastocladiomycota</taxon>
        <taxon>Blastocladiomycetes</taxon>
        <taxon>Blastocladiales</taxon>
        <taxon>Catenariaceae</taxon>
        <taxon>Catenaria</taxon>
    </lineage>
</organism>
<sequence>MLPNTRSPGIISIRDAPNVSPTAYNMDSDSERSHDGQVPHPSPDTNDQPVQPLPTAYSPPIHQPVRTGAQLITRIVDTVASLNLQFPGYNFSVRPDGGLIIVSLHNGSRVTSCPHPACITTFSNRRSNCVARHFATEHAPNTLPFVCSGTCRSKTNRRDHFLSHLKRNKARCAAQVLIGALENDTQVMMSLVYPASSEPSWPRALVRDAGAALLDSQLRRQGYSLDSVLACIESGIPPAPVTQSAQSFLVPTGAMTSVAHGSASMPSQAIVNASPSSPGPTIRELLFPSAHHSPTTSEADHGLSRARSVHFPRPPPPTAASTESTPFQHVHTETQGRYRAVSVVTPTPAGASTPMYPLPTYQPTMTTSPYPGYTNAQYHSHPPGGFPPTTTRVWAPVDTSNVFAPPSPIRPYARMPSPARMPTSLLPAATRPYPPPQAISRPTNATKPGQADLPVSEPHSHDWLHPDRSSHANKQ</sequence>
<evidence type="ECO:0000256" key="1">
    <source>
        <dbReference type="SAM" id="MobiDB-lite"/>
    </source>
</evidence>
<feature type="compositionally biased region" description="Basic and acidic residues" evidence="1">
    <location>
        <begin position="458"/>
        <end position="475"/>
    </location>
</feature>
<feature type="region of interest" description="Disordered" evidence="1">
    <location>
        <begin position="1"/>
        <end position="62"/>
    </location>
</feature>